<dbReference type="Pfam" id="PF05899">
    <property type="entry name" value="Cupin_3"/>
    <property type="match status" value="1"/>
</dbReference>
<name>A0A1J5RA18_9ZZZZ</name>
<comment type="caution">
    <text evidence="2">The sequence shown here is derived from an EMBL/GenBank/DDBJ whole genome shotgun (WGS) entry which is preliminary data.</text>
</comment>
<dbReference type="EMBL" id="MLJW01000226">
    <property type="protein sequence ID" value="OIQ92649.1"/>
    <property type="molecule type" value="Genomic_DNA"/>
</dbReference>
<dbReference type="SUPFAM" id="SSF51182">
    <property type="entry name" value="RmlC-like cupins"/>
    <property type="match status" value="1"/>
</dbReference>
<gene>
    <name evidence="2" type="ORF">GALL_253870</name>
</gene>
<dbReference type="PANTHER" id="PTHR40943:SF1">
    <property type="entry name" value="CYTOPLASMIC PROTEIN"/>
    <property type="match status" value="1"/>
</dbReference>
<proteinExistence type="predicted"/>
<evidence type="ECO:0000313" key="2">
    <source>
        <dbReference type="EMBL" id="OIQ92649.1"/>
    </source>
</evidence>
<dbReference type="AlphaFoldDB" id="A0A1J5RA18"/>
<dbReference type="InterPro" id="IPR014710">
    <property type="entry name" value="RmlC-like_jellyroll"/>
</dbReference>
<dbReference type="InterPro" id="IPR011051">
    <property type="entry name" value="RmlC_Cupin_sf"/>
</dbReference>
<organism evidence="2">
    <name type="scientific">mine drainage metagenome</name>
    <dbReference type="NCBI Taxonomy" id="410659"/>
    <lineage>
        <taxon>unclassified sequences</taxon>
        <taxon>metagenomes</taxon>
        <taxon>ecological metagenomes</taxon>
    </lineage>
</organism>
<accession>A0A1J5RA18</accession>
<feature type="domain" description="(S)-ureidoglycine aminohydrolase cupin" evidence="1">
    <location>
        <begin position="45"/>
        <end position="115"/>
    </location>
</feature>
<protein>
    <recommendedName>
        <fullName evidence="1">(S)-ureidoglycine aminohydrolase cupin domain-containing protein</fullName>
    </recommendedName>
</protein>
<dbReference type="Gene3D" id="2.60.120.10">
    <property type="entry name" value="Jelly Rolls"/>
    <property type="match status" value="1"/>
</dbReference>
<evidence type="ECO:0000259" key="1">
    <source>
        <dbReference type="Pfam" id="PF05899"/>
    </source>
</evidence>
<dbReference type="InterPro" id="IPR008579">
    <property type="entry name" value="UGlyAH_Cupin_dom"/>
</dbReference>
<reference evidence="2" key="1">
    <citation type="submission" date="2016-10" db="EMBL/GenBank/DDBJ databases">
        <title>Sequence of Gallionella enrichment culture.</title>
        <authorList>
            <person name="Poehlein A."/>
            <person name="Muehling M."/>
            <person name="Daniel R."/>
        </authorList>
    </citation>
    <scope>NUCLEOTIDE SEQUENCE</scope>
</reference>
<dbReference type="PANTHER" id="PTHR40943">
    <property type="entry name" value="CYTOPLASMIC PROTEIN-RELATED"/>
    <property type="match status" value="1"/>
</dbReference>
<sequence length="122" mass="12814">MQDFPPLPPDSAVDASRVELAMHELPAAQIVSGQPRTGAAELGTLGGCAVGVWEITPGVSTDVEADELFVVLSGRAVVEFDDGSTPLQLQPGSVARLRGGSHTRWTVSETLRKVYIVESNGS</sequence>